<dbReference type="GO" id="GO:0001525">
    <property type="term" value="P:angiogenesis"/>
    <property type="evidence" value="ECO:0007669"/>
    <property type="project" value="TreeGrafter"/>
</dbReference>
<sequence length="142" mass="15870">MNLTFHAQNVGEGGSYKAELHVTAPLEAVRNPGNFSSLSGDYFTMNQSLLLCDLGNHMKTGASFWGGLWFTVHHLQDTKEIIQFDFQILSKNLNKLQSDVISFRLSVEAQAQVSLNGFSKPEAVIFPLSDWHPRTNLSQRGM</sequence>
<evidence type="ECO:0000313" key="7">
    <source>
        <dbReference type="Proteomes" id="UP000028990"/>
    </source>
</evidence>
<evidence type="ECO:0000256" key="2">
    <source>
        <dbReference type="ARBA" id="ARBA00023037"/>
    </source>
</evidence>
<dbReference type="GO" id="GO:0008305">
    <property type="term" value="C:integrin complex"/>
    <property type="evidence" value="ECO:0007669"/>
    <property type="project" value="TreeGrafter"/>
</dbReference>
<evidence type="ECO:0000313" key="6">
    <source>
        <dbReference type="EMBL" id="KFO26142.1"/>
    </source>
</evidence>
<keyword evidence="3" id="KW-0472">Membrane</keyword>
<protein>
    <submittedName>
        <fullName evidence="6">Integrin alpha-5</fullName>
    </submittedName>
</protein>
<dbReference type="PANTHER" id="PTHR23220">
    <property type="entry name" value="INTEGRIN ALPHA"/>
    <property type="match status" value="1"/>
</dbReference>
<dbReference type="GO" id="GO:0098609">
    <property type="term" value="P:cell-cell adhesion"/>
    <property type="evidence" value="ECO:0007669"/>
    <property type="project" value="TreeGrafter"/>
</dbReference>
<comment type="subcellular location">
    <subcellularLocation>
        <location evidence="1">Membrane</location>
        <topology evidence="1">Single-pass type I membrane protein</topology>
    </subcellularLocation>
</comment>
<keyword evidence="4" id="KW-0325">Glycoprotein</keyword>
<keyword evidence="7" id="KW-1185">Reference proteome</keyword>
<dbReference type="GO" id="GO:0005178">
    <property type="term" value="F:integrin binding"/>
    <property type="evidence" value="ECO:0007669"/>
    <property type="project" value="TreeGrafter"/>
</dbReference>
<name>A0A091D532_FUKDA</name>
<keyword evidence="2 6" id="KW-0401">Integrin</keyword>
<dbReference type="GO" id="GO:0007229">
    <property type="term" value="P:integrin-mediated signaling pathway"/>
    <property type="evidence" value="ECO:0007669"/>
    <property type="project" value="UniProtKB-KW"/>
</dbReference>
<dbReference type="GO" id="GO:0007160">
    <property type="term" value="P:cell-matrix adhesion"/>
    <property type="evidence" value="ECO:0007669"/>
    <property type="project" value="TreeGrafter"/>
</dbReference>
<organism evidence="6 7">
    <name type="scientific">Fukomys damarensis</name>
    <name type="common">Damaraland mole rat</name>
    <name type="synonym">Cryptomys damarensis</name>
    <dbReference type="NCBI Taxonomy" id="885580"/>
    <lineage>
        <taxon>Eukaryota</taxon>
        <taxon>Metazoa</taxon>
        <taxon>Chordata</taxon>
        <taxon>Craniata</taxon>
        <taxon>Vertebrata</taxon>
        <taxon>Euteleostomi</taxon>
        <taxon>Mammalia</taxon>
        <taxon>Eutheria</taxon>
        <taxon>Euarchontoglires</taxon>
        <taxon>Glires</taxon>
        <taxon>Rodentia</taxon>
        <taxon>Hystricomorpha</taxon>
        <taxon>Bathyergidae</taxon>
        <taxon>Fukomys</taxon>
    </lineage>
</organism>
<dbReference type="AlphaFoldDB" id="A0A091D532"/>
<reference evidence="6 7" key="1">
    <citation type="submission" date="2013-11" db="EMBL/GenBank/DDBJ databases">
        <title>The Damaraland mole rat (Fukomys damarensis) genome and evolution of African mole rats.</title>
        <authorList>
            <person name="Gladyshev V.N."/>
            <person name="Fang X."/>
        </authorList>
    </citation>
    <scope>NUCLEOTIDE SEQUENCE [LARGE SCALE GENOMIC DNA]</scope>
    <source>
        <tissue evidence="6">Liver</tissue>
    </source>
</reference>
<dbReference type="EMBL" id="KN123229">
    <property type="protein sequence ID" value="KFO26142.1"/>
    <property type="molecule type" value="Genomic_DNA"/>
</dbReference>
<dbReference type="GO" id="GO:0033627">
    <property type="term" value="P:cell adhesion mediated by integrin"/>
    <property type="evidence" value="ECO:0007669"/>
    <property type="project" value="TreeGrafter"/>
</dbReference>
<dbReference type="InterPro" id="IPR048285">
    <property type="entry name" value="Integrin_alpha_Ig-like_2"/>
</dbReference>
<dbReference type="Proteomes" id="UP000028990">
    <property type="component" value="Unassembled WGS sequence"/>
</dbReference>
<evidence type="ECO:0000256" key="3">
    <source>
        <dbReference type="ARBA" id="ARBA00023136"/>
    </source>
</evidence>
<evidence type="ECO:0000256" key="4">
    <source>
        <dbReference type="ARBA" id="ARBA00023180"/>
    </source>
</evidence>
<accession>A0A091D532</accession>
<proteinExistence type="predicted"/>
<dbReference type="Pfam" id="PF20805">
    <property type="entry name" value="Integrin_A_Ig_2"/>
    <property type="match status" value="1"/>
</dbReference>
<dbReference type="SUPFAM" id="SSF69179">
    <property type="entry name" value="Integrin domains"/>
    <property type="match status" value="1"/>
</dbReference>
<evidence type="ECO:0000259" key="5">
    <source>
        <dbReference type="Pfam" id="PF20805"/>
    </source>
</evidence>
<feature type="domain" description="Integrin alpha second immunoglobulin-like" evidence="5">
    <location>
        <begin position="1"/>
        <end position="107"/>
    </location>
</feature>
<dbReference type="InterPro" id="IPR032695">
    <property type="entry name" value="Integrin_dom_sf"/>
</dbReference>
<evidence type="ECO:0000256" key="1">
    <source>
        <dbReference type="ARBA" id="ARBA00004479"/>
    </source>
</evidence>
<dbReference type="PANTHER" id="PTHR23220:SF3">
    <property type="entry name" value="INTEGRIN ALPHA-5"/>
    <property type="match status" value="1"/>
</dbReference>
<dbReference type="Gene3D" id="2.60.40.1510">
    <property type="entry name" value="ntegrin, alpha v. Chain A, domain 3"/>
    <property type="match status" value="1"/>
</dbReference>
<dbReference type="GO" id="GO:0009897">
    <property type="term" value="C:external side of plasma membrane"/>
    <property type="evidence" value="ECO:0007669"/>
    <property type="project" value="TreeGrafter"/>
</dbReference>
<gene>
    <name evidence="6" type="ORF">H920_12447</name>
</gene>